<comment type="similarity">
    <text evidence="1 6">Belongs to the Nudix hydrolase family. CPSF5 subfamily.</text>
</comment>
<dbReference type="GO" id="GO:0005849">
    <property type="term" value="C:mRNA cleavage factor complex"/>
    <property type="evidence" value="ECO:0007669"/>
    <property type="project" value="UniProtKB-UniRule"/>
</dbReference>
<dbReference type="InterPro" id="IPR000086">
    <property type="entry name" value="NUDIX_hydrolase_dom"/>
</dbReference>
<keyword evidence="6" id="KW-0963">Cytoplasm</keyword>
<dbReference type="AlphaFoldDB" id="A0AAD9FW19"/>
<dbReference type="Proteomes" id="UP001182556">
    <property type="component" value="Unassembled WGS sequence"/>
</dbReference>
<dbReference type="PIRSF" id="PIRSF017888">
    <property type="entry name" value="CPSF-25"/>
    <property type="match status" value="1"/>
</dbReference>
<evidence type="ECO:0000256" key="2">
    <source>
        <dbReference type="ARBA" id="ARBA00016266"/>
    </source>
</evidence>
<keyword evidence="5 6" id="KW-0539">Nucleus</keyword>
<dbReference type="CDD" id="cd18871">
    <property type="entry name" value="NUDIX_Cfim25_Nudt21"/>
    <property type="match status" value="1"/>
</dbReference>
<proteinExistence type="inferred from homology"/>
<dbReference type="GO" id="GO:0005737">
    <property type="term" value="C:cytoplasm"/>
    <property type="evidence" value="ECO:0007669"/>
    <property type="project" value="UniProtKB-SubCell"/>
</dbReference>
<evidence type="ECO:0000256" key="5">
    <source>
        <dbReference type="ARBA" id="ARBA00023242"/>
    </source>
</evidence>
<evidence type="ECO:0000256" key="4">
    <source>
        <dbReference type="ARBA" id="ARBA00022884"/>
    </source>
</evidence>
<dbReference type="GO" id="GO:0031124">
    <property type="term" value="P:mRNA 3'-end processing"/>
    <property type="evidence" value="ECO:0007669"/>
    <property type="project" value="InterPro"/>
</dbReference>
<keyword evidence="4 6" id="KW-0694">RNA-binding</keyword>
<evidence type="ECO:0000259" key="7">
    <source>
        <dbReference type="PROSITE" id="PS51462"/>
    </source>
</evidence>
<dbReference type="EMBL" id="JAODAN010000001">
    <property type="protein sequence ID" value="KAK1927314.1"/>
    <property type="molecule type" value="Genomic_DNA"/>
</dbReference>
<sequence>MTIDVDLAAGQIPIWPLGNYRMVERESQPEEDTSVTARLTRLEKQYEETGLRRSVDAVMIVQVRGFPHILVLQVANAFYKLPGGYLDPNESDEEGLVLRLNEQLGIPVETETSGTGYKTGGESDWHVRECLSVWWRPNFDTFMYPYLPPHITEPKECKKLYLVELPPQKTFAVPLNMKLHAIPVMEFYDNAARYGPQFAGLPYLLSR</sequence>
<gene>
    <name evidence="8" type="ORF">DB88DRAFT_477594</name>
</gene>
<dbReference type="Gene3D" id="3.90.79.10">
    <property type="entry name" value="Nucleoside Triphosphate Pyrophosphohydrolase"/>
    <property type="match status" value="1"/>
</dbReference>
<dbReference type="InterPro" id="IPR016706">
    <property type="entry name" value="Cleav_polyA_spec_factor_su5"/>
</dbReference>
<comment type="subunit">
    <text evidence="6">Homodimer (via N- and C-terminus); binds RNA as homodimer. Component of the cleavage factor Im (CFIm) complex.</text>
</comment>
<dbReference type="FunFam" id="3.90.79.10:FF:000020">
    <property type="entry name" value="Pre-mRNA cleavage factor Im subunit 2"/>
    <property type="match status" value="1"/>
</dbReference>
<dbReference type="InterPro" id="IPR015797">
    <property type="entry name" value="NUDIX_hydrolase-like_dom_sf"/>
</dbReference>
<protein>
    <recommendedName>
        <fullName evidence="2 6">Cleavage and polyadenylation specificity factor subunit 5</fullName>
    </recommendedName>
</protein>
<evidence type="ECO:0000256" key="3">
    <source>
        <dbReference type="ARBA" id="ARBA00022664"/>
    </source>
</evidence>
<comment type="subcellular location">
    <subcellularLocation>
        <location evidence="6">Nucleus</location>
    </subcellularLocation>
    <subcellularLocation>
        <location evidence="6">Cytoplasm</location>
    </subcellularLocation>
</comment>
<dbReference type="SUPFAM" id="SSF55811">
    <property type="entry name" value="Nudix"/>
    <property type="match status" value="1"/>
</dbReference>
<keyword evidence="9" id="KW-1185">Reference proteome</keyword>
<organism evidence="8 9">
    <name type="scientific">Papiliotrema laurentii</name>
    <name type="common">Cryptococcus laurentii</name>
    <dbReference type="NCBI Taxonomy" id="5418"/>
    <lineage>
        <taxon>Eukaryota</taxon>
        <taxon>Fungi</taxon>
        <taxon>Dikarya</taxon>
        <taxon>Basidiomycota</taxon>
        <taxon>Agaricomycotina</taxon>
        <taxon>Tremellomycetes</taxon>
        <taxon>Tremellales</taxon>
        <taxon>Rhynchogastremaceae</taxon>
        <taxon>Papiliotrema</taxon>
    </lineage>
</organism>
<comment type="caution">
    <text evidence="8">The sequence shown here is derived from an EMBL/GenBank/DDBJ whole genome shotgun (WGS) entry which is preliminary data.</text>
</comment>
<keyword evidence="3 6" id="KW-0507">mRNA processing</keyword>
<evidence type="ECO:0000313" key="8">
    <source>
        <dbReference type="EMBL" id="KAK1927314.1"/>
    </source>
</evidence>
<dbReference type="PANTHER" id="PTHR13047">
    <property type="entry name" value="PRE-MRNA CLEAVAGE FACTOR IM, 25KD SUBUNIT"/>
    <property type="match status" value="1"/>
</dbReference>
<dbReference type="Pfam" id="PF13869">
    <property type="entry name" value="NUDIX_2"/>
    <property type="match status" value="1"/>
</dbReference>
<feature type="domain" description="Nudix hydrolase" evidence="7">
    <location>
        <begin position="50"/>
        <end position="186"/>
    </location>
</feature>
<evidence type="ECO:0000256" key="1">
    <source>
        <dbReference type="ARBA" id="ARBA00009710"/>
    </source>
</evidence>
<evidence type="ECO:0000256" key="6">
    <source>
        <dbReference type="PIRNR" id="PIRNR017888"/>
    </source>
</evidence>
<accession>A0AAD9FW19</accession>
<reference evidence="8" key="1">
    <citation type="submission" date="2023-02" db="EMBL/GenBank/DDBJ databases">
        <title>Identification and recombinant expression of a fungal hydrolase from Papiliotrema laurentii that hydrolyzes apple cutin and clears colloidal polyester polyurethane.</title>
        <authorList>
            <consortium name="DOE Joint Genome Institute"/>
            <person name="Roman V.A."/>
            <person name="Bojanowski C."/>
            <person name="Crable B.R."/>
            <person name="Wagner D.N."/>
            <person name="Hung C.S."/>
            <person name="Nadeau L.J."/>
            <person name="Schratz L."/>
            <person name="Haridas S."/>
            <person name="Pangilinan J."/>
            <person name="Lipzen A."/>
            <person name="Na H."/>
            <person name="Yan M."/>
            <person name="Ng V."/>
            <person name="Grigoriev I.V."/>
            <person name="Spatafora J.W."/>
            <person name="Barlow D."/>
            <person name="Biffinger J."/>
            <person name="Kelley-Loughnane N."/>
            <person name="Varaljay V.A."/>
            <person name="Crookes-Goodson W.J."/>
        </authorList>
    </citation>
    <scope>NUCLEOTIDE SEQUENCE</scope>
    <source>
        <strain evidence="8">5307AH</strain>
    </source>
</reference>
<dbReference type="GO" id="GO:0003729">
    <property type="term" value="F:mRNA binding"/>
    <property type="evidence" value="ECO:0007669"/>
    <property type="project" value="UniProtKB-UniRule"/>
</dbReference>
<name>A0AAD9FW19_PAPLA</name>
<evidence type="ECO:0000313" key="9">
    <source>
        <dbReference type="Proteomes" id="UP001182556"/>
    </source>
</evidence>
<comment type="function">
    <text evidence="6">Component of the cleavage factor Im (CFIm) complex that functions as an activator of the pre-mRNA 3'-end cleavage and polyadenylation processing required for the maturation of pre-mRNA into functional mRNAs. CFIm contributes to the recruitment of multiprotein complexes on specific sequences on the pre-mRNA 3'-end, so called cleavage and polyadenylation signals (pA signals). Most pre-mRNAs contain multiple pA signals, resulting in alternative cleavage and polyadenylation (APA) producing mRNAs with variable 3'-end formation. The CFIm complex acts as a key regulator of cleavage and polyadenylation site choice during APA through its binding to 5'-UGUA-3' elements localized in the 3'-untranslated region (UTR) for a huge number of pre-mRNAs.</text>
</comment>
<dbReference type="PROSITE" id="PS51462">
    <property type="entry name" value="NUDIX"/>
    <property type="match status" value="1"/>
</dbReference>